<proteinExistence type="predicted"/>
<accession>A0AAD5KWI2</accession>
<keyword evidence="2" id="KW-1185">Reference proteome</keyword>
<evidence type="ECO:0000313" key="2">
    <source>
        <dbReference type="Proteomes" id="UP000820818"/>
    </source>
</evidence>
<dbReference type="EMBL" id="WJBH02000003">
    <property type="protein sequence ID" value="KAI9560934.1"/>
    <property type="molecule type" value="Genomic_DNA"/>
</dbReference>
<reference evidence="1 2" key="1">
    <citation type="submission" date="2022-05" db="EMBL/GenBank/DDBJ databases">
        <title>A multi-omics perspective on studying reproductive biology in Daphnia sinensis.</title>
        <authorList>
            <person name="Jia J."/>
        </authorList>
    </citation>
    <scope>NUCLEOTIDE SEQUENCE [LARGE SCALE GENOMIC DNA]</scope>
    <source>
        <strain evidence="1 2">WSL</strain>
    </source>
</reference>
<evidence type="ECO:0000313" key="1">
    <source>
        <dbReference type="EMBL" id="KAI9560934.1"/>
    </source>
</evidence>
<sequence>MQLMEVSNEITYRLQPDSASWKQKGAKEYSAFMGSLLARKADEPRNTAVISVGEGGPCDNIVSVTSSWSGGYTTALKVLIKTSITSWKMDITFSSVLSNFQ</sequence>
<comment type="caution">
    <text evidence="1">The sequence shown here is derived from an EMBL/GenBank/DDBJ whole genome shotgun (WGS) entry which is preliminary data.</text>
</comment>
<name>A0AAD5KWI2_9CRUS</name>
<organism evidence="1 2">
    <name type="scientific">Daphnia sinensis</name>
    <dbReference type="NCBI Taxonomy" id="1820382"/>
    <lineage>
        <taxon>Eukaryota</taxon>
        <taxon>Metazoa</taxon>
        <taxon>Ecdysozoa</taxon>
        <taxon>Arthropoda</taxon>
        <taxon>Crustacea</taxon>
        <taxon>Branchiopoda</taxon>
        <taxon>Diplostraca</taxon>
        <taxon>Cladocera</taxon>
        <taxon>Anomopoda</taxon>
        <taxon>Daphniidae</taxon>
        <taxon>Daphnia</taxon>
        <taxon>Daphnia similis group</taxon>
    </lineage>
</organism>
<gene>
    <name evidence="1" type="ORF">GHT06_011890</name>
</gene>
<protein>
    <submittedName>
        <fullName evidence="1">Endoglucase-1</fullName>
    </submittedName>
</protein>
<dbReference type="Proteomes" id="UP000820818">
    <property type="component" value="Linkage Group LG3"/>
</dbReference>
<dbReference type="AlphaFoldDB" id="A0AAD5KWI2"/>